<comment type="similarity">
    <text evidence="2 8">Belongs to the major facilitator superfamily. Bcr/CmlA family.</text>
</comment>
<keyword evidence="5 8" id="KW-0812">Transmembrane</keyword>
<comment type="caution">
    <text evidence="10">The sequence shown here is derived from an EMBL/GenBank/DDBJ whole genome shotgun (WGS) entry which is preliminary data.</text>
</comment>
<feature type="transmembrane region" description="Helical" evidence="8">
    <location>
        <begin position="305"/>
        <end position="328"/>
    </location>
</feature>
<dbReference type="EMBL" id="BDOQ01000002">
    <property type="protein sequence ID" value="GBG12785.1"/>
    <property type="molecule type" value="Genomic_DNA"/>
</dbReference>
<reference evidence="10 11" key="1">
    <citation type="journal article" date="2018" name="Environ. Microbiol.">
        <title>Isolation and genomic characterization of Novimethylophilus kurashikiensis gen. nov. sp. nov., a new lanthanide-dependent methylotrophic species of Methylophilaceae.</title>
        <authorList>
            <person name="Lv H."/>
            <person name="Sahin N."/>
            <person name="Tani A."/>
        </authorList>
    </citation>
    <scope>NUCLEOTIDE SEQUENCE [LARGE SCALE GENOMIC DNA]</scope>
    <source>
        <strain evidence="10 11">La2-4</strain>
    </source>
</reference>
<dbReference type="InterPro" id="IPR011701">
    <property type="entry name" value="MFS"/>
</dbReference>
<evidence type="ECO:0000256" key="7">
    <source>
        <dbReference type="ARBA" id="ARBA00023136"/>
    </source>
</evidence>
<proteinExistence type="inferred from homology"/>
<feature type="transmembrane region" description="Helical" evidence="8">
    <location>
        <begin position="131"/>
        <end position="154"/>
    </location>
</feature>
<organism evidence="10 11">
    <name type="scientific">Novimethylophilus kurashikiensis</name>
    <dbReference type="NCBI Taxonomy" id="1825523"/>
    <lineage>
        <taxon>Bacteria</taxon>
        <taxon>Pseudomonadati</taxon>
        <taxon>Pseudomonadota</taxon>
        <taxon>Betaproteobacteria</taxon>
        <taxon>Nitrosomonadales</taxon>
        <taxon>Methylophilaceae</taxon>
        <taxon>Novimethylophilus</taxon>
    </lineage>
</organism>
<dbReference type="OrthoDB" id="9814303at2"/>
<dbReference type="SUPFAM" id="SSF103473">
    <property type="entry name" value="MFS general substrate transporter"/>
    <property type="match status" value="1"/>
</dbReference>
<evidence type="ECO:0000313" key="10">
    <source>
        <dbReference type="EMBL" id="GBG12785.1"/>
    </source>
</evidence>
<feature type="transmembrane region" description="Helical" evidence="8">
    <location>
        <begin position="210"/>
        <end position="234"/>
    </location>
</feature>
<feature type="transmembrane region" description="Helical" evidence="8">
    <location>
        <begin position="246"/>
        <end position="264"/>
    </location>
</feature>
<keyword evidence="4" id="KW-1003">Cell membrane</keyword>
<dbReference type="CDD" id="cd17320">
    <property type="entry name" value="MFS_MdfA_MDR_like"/>
    <property type="match status" value="1"/>
</dbReference>
<feature type="transmembrane region" description="Helical" evidence="8">
    <location>
        <begin position="160"/>
        <end position="180"/>
    </location>
</feature>
<evidence type="ECO:0000256" key="4">
    <source>
        <dbReference type="ARBA" id="ARBA00022475"/>
    </source>
</evidence>
<dbReference type="GO" id="GO:0042910">
    <property type="term" value="F:xenobiotic transmembrane transporter activity"/>
    <property type="evidence" value="ECO:0007669"/>
    <property type="project" value="InterPro"/>
</dbReference>
<gene>
    <name evidence="10" type="primary">bcr</name>
    <name evidence="10" type="ORF">NMK_0319</name>
</gene>
<evidence type="ECO:0000256" key="6">
    <source>
        <dbReference type="ARBA" id="ARBA00022989"/>
    </source>
</evidence>
<evidence type="ECO:0000313" key="11">
    <source>
        <dbReference type="Proteomes" id="UP000245081"/>
    </source>
</evidence>
<dbReference type="GO" id="GO:1990961">
    <property type="term" value="P:xenobiotic detoxification by transmembrane export across the plasma membrane"/>
    <property type="evidence" value="ECO:0007669"/>
    <property type="project" value="InterPro"/>
</dbReference>
<name>A0A2R5F339_9PROT</name>
<dbReference type="NCBIfam" id="TIGR00710">
    <property type="entry name" value="efflux_Bcr_CflA"/>
    <property type="match status" value="1"/>
</dbReference>
<dbReference type="Proteomes" id="UP000245081">
    <property type="component" value="Unassembled WGS sequence"/>
</dbReference>
<sequence length="399" mass="42884">MPSQTLIAVILAALAALAPFSIDTYLPAFPAIGSDIHATPLELQQSLTAYLLPYALMTLWHGAISDAIGRLAAIRWGLLVFSLASVGCALAPDAYTLWFFRAVQGLSAGAGNVVARALVRDLFEGVMAQRVMAQVQMIFGLAPAVAPIVGGLLLAVHWQAIFVFLAIYAVATLIIALKTLPETVPQEKRVPLSARQVITGYKQIFSDREFLCLATAFGANFAGFFVYVLAAPVFLIKHLGLNAHQFGYMFVPTVCGMVLGSWIARHNAGKYASGRILRIAYLGMAGAVLLNIAVCFWLPPYHVWNILPVALYNVGMALAMPVLSVAALDRHPRLRGTAASGQAFLQMVLSTLSAGLIIPLLWGHVIGLALGMGGYALFGWWCARQTGIWHQVSTSPQKN</sequence>
<keyword evidence="8" id="KW-0997">Cell inner membrane</keyword>
<dbReference type="AlphaFoldDB" id="A0A2R5F339"/>
<keyword evidence="7 8" id="KW-0472">Membrane</keyword>
<evidence type="ECO:0000256" key="5">
    <source>
        <dbReference type="ARBA" id="ARBA00022692"/>
    </source>
</evidence>
<evidence type="ECO:0000256" key="3">
    <source>
        <dbReference type="ARBA" id="ARBA00022448"/>
    </source>
</evidence>
<dbReference type="GO" id="GO:0005886">
    <property type="term" value="C:plasma membrane"/>
    <property type="evidence" value="ECO:0007669"/>
    <property type="project" value="UniProtKB-SubCell"/>
</dbReference>
<feature type="transmembrane region" description="Helical" evidence="8">
    <location>
        <begin position="276"/>
        <end position="299"/>
    </location>
</feature>
<evidence type="ECO:0000256" key="2">
    <source>
        <dbReference type="ARBA" id="ARBA00006236"/>
    </source>
</evidence>
<dbReference type="InterPro" id="IPR036259">
    <property type="entry name" value="MFS_trans_sf"/>
</dbReference>
<evidence type="ECO:0000256" key="1">
    <source>
        <dbReference type="ARBA" id="ARBA00004651"/>
    </source>
</evidence>
<comment type="caution">
    <text evidence="8">Lacks conserved residue(s) required for the propagation of feature annotation.</text>
</comment>
<dbReference type="PROSITE" id="PS50850">
    <property type="entry name" value="MFS"/>
    <property type="match status" value="1"/>
</dbReference>
<comment type="subcellular location">
    <subcellularLocation>
        <location evidence="8">Cell inner membrane</location>
        <topology evidence="8">Multi-pass membrane protein</topology>
    </subcellularLocation>
    <subcellularLocation>
        <location evidence="1">Cell membrane</location>
        <topology evidence="1">Multi-pass membrane protein</topology>
    </subcellularLocation>
</comment>
<dbReference type="Gene3D" id="1.20.1720.10">
    <property type="entry name" value="Multidrug resistance protein D"/>
    <property type="match status" value="1"/>
</dbReference>
<dbReference type="InterPro" id="IPR004812">
    <property type="entry name" value="Efflux_drug-R_Bcr/CmlA"/>
</dbReference>
<feature type="transmembrane region" description="Helical" evidence="8">
    <location>
        <begin position="98"/>
        <end position="119"/>
    </location>
</feature>
<protein>
    <recommendedName>
        <fullName evidence="8">Bcr/CflA family efflux transporter</fullName>
    </recommendedName>
</protein>
<dbReference type="InterPro" id="IPR020846">
    <property type="entry name" value="MFS_dom"/>
</dbReference>
<keyword evidence="3 8" id="KW-0813">Transport</keyword>
<dbReference type="PANTHER" id="PTHR42718:SF39">
    <property type="entry name" value="ACTINORHODIN TRANSPORTER-RELATED"/>
    <property type="match status" value="1"/>
</dbReference>
<keyword evidence="11" id="KW-1185">Reference proteome</keyword>
<evidence type="ECO:0000256" key="8">
    <source>
        <dbReference type="RuleBase" id="RU365088"/>
    </source>
</evidence>
<feature type="transmembrane region" description="Helical" evidence="8">
    <location>
        <begin position="72"/>
        <end position="92"/>
    </location>
</feature>
<accession>A0A2R5F339</accession>
<feature type="transmembrane region" description="Helical" evidence="8">
    <location>
        <begin position="43"/>
        <end position="60"/>
    </location>
</feature>
<feature type="domain" description="Major facilitator superfamily (MFS) profile" evidence="9">
    <location>
        <begin position="7"/>
        <end position="399"/>
    </location>
</feature>
<keyword evidence="6 8" id="KW-1133">Transmembrane helix</keyword>
<dbReference type="Pfam" id="PF07690">
    <property type="entry name" value="MFS_1"/>
    <property type="match status" value="1"/>
</dbReference>
<evidence type="ECO:0000259" key="9">
    <source>
        <dbReference type="PROSITE" id="PS50850"/>
    </source>
</evidence>
<dbReference type="PANTHER" id="PTHR42718">
    <property type="entry name" value="MAJOR FACILITATOR SUPERFAMILY MULTIDRUG TRANSPORTER MFSC"/>
    <property type="match status" value="1"/>
</dbReference>
<dbReference type="RefSeq" id="WP_109014015.1">
    <property type="nucleotide sequence ID" value="NZ_BDOQ01000002.1"/>
</dbReference>